<dbReference type="PANTHER" id="PTHR35089">
    <property type="entry name" value="CHAPERONE PROTEIN SKP"/>
    <property type="match status" value="1"/>
</dbReference>
<reference evidence="4" key="1">
    <citation type="submission" date="2018-05" db="EMBL/GenBank/DDBJ databases">
        <authorList>
            <person name="Lanie J.A."/>
            <person name="Ng W.-L."/>
            <person name="Kazmierczak K.M."/>
            <person name="Andrzejewski T.M."/>
            <person name="Davidsen T.M."/>
            <person name="Wayne K.J."/>
            <person name="Tettelin H."/>
            <person name="Glass J.I."/>
            <person name="Rusch D."/>
            <person name="Podicherti R."/>
            <person name="Tsui H.-C.T."/>
            <person name="Winkler M.E."/>
        </authorList>
    </citation>
    <scope>NUCLEOTIDE SEQUENCE</scope>
</reference>
<evidence type="ECO:0008006" key="5">
    <source>
        <dbReference type="Google" id="ProtNLM"/>
    </source>
</evidence>
<dbReference type="InterPro" id="IPR005632">
    <property type="entry name" value="Chaperone_Skp"/>
</dbReference>
<organism evidence="4">
    <name type="scientific">marine metagenome</name>
    <dbReference type="NCBI Taxonomy" id="408172"/>
    <lineage>
        <taxon>unclassified sequences</taxon>
        <taxon>metagenomes</taxon>
        <taxon>ecological metagenomes</taxon>
    </lineage>
</organism>
<evidence type="ECO:0000256" key="1">
    <source>
        <dbReference type="ARBA" id="ARBA00009091"/>
    </source>
</evidence>
<feature type="coiled-coil region" evidence="3">
    <location>
        <begin position="49"/>
        <end position="113"/>
    </location>
</feature>
<protein>
    <recommendedName>
        <fullName evidence="5">Outer membrane chaperone Skp (OmpH)</fullName>
    </recommendedName>
</protein>
<accession>A0A382C7P6</accession>
<dbReference type="InterPro" id="IPR024930">
    <property type="entry name" value="Skp_dom_sf"/>
</dbReference>
<dbReference type="GO" id="GO:0050821">
    <property type="term" value="P:protein stabilization"/>
    <property type="evidence" value="ECO:0007669"/>
    <property type="project" value="TreeGrafter"/>
</dbReference>
<dbReference type="GO" id="GO:0051082">
    <property type="term" value="F:unfolded protein binding"/>
    <property type="evidence" value="ECO:0007669"/>
    <property type="project" value="InterPro"/>
</dbReference>
<evidence type="ECO:0000256" key="3">
    <source>
        <dbReference type="SAM" id="Coils"/>
    </source>
</evidence>
<name>A0A382C7P6_9ZZZZ</name>
<evidence type="ECO:0000256" key="2">
    <source>
        <dbReference type="ARBA" id="ARBA00022729"/>
    </source>
</evidence>
<dbReference type="GO" id="GO:0005829">
    <property type="term" value="C:cytosol"/>
    <property type="evidence" value="ECO:0007669"/>
    <property type="project" value="TreeGrafter"/>
</dbReference>
<keyword evidence="3" id="KW-0175">Coiled coil</keyword>
<sequence length="170" mass="19946">MKKTFLLIIFILNFENSYAENKIAYIDINHILNMSIVGQSISKHIKKIKEKKNNELVIIEKQLADKEADIIKKKNIIEKSEFEKQVNLLQKEISEYRNKKKKINVEIDKKKIKYTKIVLKSLNPIISKYVEENSITIVFPKKSIVIAKKNLDITISIMDLLNNQLKKIDF</sequence>
<dbReference type="AlphaFoldDB" id="A0A382C7P6"/>
<dbReference type="Pfam" id="PF03938">
    <property type="entry name" value="OmpH"/>
    <property type="match status" value="1"/>
</dbReference>
<dbReference type="SMART" id="SM00935">
    <property type="entry name" value="OmpH"/>
    <property type="match status" value="1"/>
</dbReference>
<dbReference type="EMBL" id="UINC01033191">
    <property type="protein sequence ID" value="SVB22076.1"/>
    <property type="molecule type" value="Genomic_DNA"/>
</dbReference>
<comment type="similarity">
    <text evidence="1">Belongs to the Skp family.</text>
</comment>
<dbReference type="PANTHER" id="PTHR35089:SF1">
    <property type="entry name" value="CHAPERONE PROTEIN SKP"/>
    <property type="match status" value="1"/>
</dbReference>
<keyword evidence="2" id="KW-0732">Signal</keyword>
<proteinExistence type="inferred from homology"/>
<evidence type="ECO:0000313" key="4">
    <source>
        <dbReference type="EMBL" id="SVB22076.1"/>
    </source>
</evidence>
<dbReference type="SUPFAM" id="SSF111384">
    <property type="entry name" value="OmpH-like"/>
    <property type="match status" value="1"/>
</dbReference>
<gene>
    <name evidence="4" type="ORF">METZ01_LOCUS174930</name>
</gene>
<dbReference type="Gene3D" id="3.30.910.20">
    <property type="entry name" value="Skp domain"/>
    <property type="match status" value="1"/>
</dbReference>